<dbReference type="GO" id="GO:0070939">
    <property type="term" value="C:Dsl1/NZR complex"/>
    <property type="evidence" value="ECO:0007669"/>
    <property type="project" value="TreeGrafter"/>
</dbReference>
<reference evidence="8" key="2">
    <citation type="submission" date="2015-01" db="EMBL/GenBank/DDBJ databases">
        <title>Evolutionary Origins and Diversification of the Mycorrhizal Mutualists.</title>
        <authorList>
            <consortium name="DOE Joint Genome Institute"/>
            <consortium name="Mycorrhizal Genomics Consortium"/>
            <person name="Kohler A."/>
            <person name="Kuo A."/>
            <person name="Nagy L.G."/>
            <person name="Floudas D."/>
            <person name="Copeland A."/>
            <person name="Barry K.W."/>
            <person name="Cichocki N."/>
            <person name="Veneault-Fourrey C."/>
            <person name="LaButti K."/>
            <person name="Lindquist E.A."/>
            <person name="Lipzen A."/>
            <person name="Lundell T."/>
            <person name="Morin E."/>
            <person name="Murat C."/>
            <person name="Riley R."/>
            <person name="Ohm R."/>
            <person name="Sun H."/>
            <person name="Tunlid A."/>
            <person name="Henrissat B."/>
            <person name="Grigoriev I.V."/>
            <person name="Hibbett D.S."/>
            <person name="Martin F."/>
        </authorList>
    </citation>
    <scope>NUCLEOTIDE SEQUENCE [LARGE SCALE GENOMIC DNA]</scope>
    <source>
        <strain evidence="8">F 1598</strain>
    </source>
</reference>
<evidence type="ECO:0000259" key="6">
    <source>
        <dbReference type="Pfam" id="PF08314"/>
    </source>
</evidence>
<feature type="compositionally biased region" description="Low complexity" evidence="5">
    <location>
        <begin position="162"/>
        <end position="175"/>
    </location>
</feature>
<feature type="compositionally biased region" description="Polar residues" evidence="5">
    <location>
        <begin position="983"/>
        <end position="999"/>
    </location>
</feature>
<dbReference type="GO" id="GO:0006890">
    <property type="term" value="P:retrograde vesicle-mediated transport, Golgi to endoplasmic reticulum"/>
    <property type="evidence" value="ECO:0007669"/>
    <property type="project" value="InterPro"/>
</dbReference>
<keyword evidence="8" id="KW-1185">Reference proteome</keyword>
<dbReference type="GO" id="GO:0015031">
    <property type="term" value="P:protein transport"/>
    <property type="evidence" value="ECO:0007669"/>
    <property type="project" value="UniProtKB-KW"/>
</dbReference>
<keyword evidence="3" id="KW-0256">Endoplasmic reticulum</keyword>
<protein>
    <recommendedName>
        <fullName evidence="6">Sec39 domain-containing protein</fullName>
    </recommendedName>
</protein>
<sequence>MASPSQTYTRWTTLQDSELTVENVRESLETIQNDLWVAAACVDRLVDDVEVQRTLLELGLIRTRSAIATAKQALAFPLDQGKPGDSESAGSGVKVEKDSFVSYFRTVPADTQLCHMRAVLLERLDRLNTFVEICKDLSEEEEETEEALDTWEDDPWGEESGESSTSATTSNKKSSVQPPIPISAFLVDDLLQISCVLASREHYAALRVLFERHGSYLWAYRFTLLDNIPEHSHPSEYRDFLPGLDVSTNSELIFISQAWRSEPDWSETFEVRTAIEASEVTLRVDLPSRTSSEHGKSHPDPLTTPQLTGWYKNRVDHIITSTGMVDIALATIQHGASQGIPDLDELGEELSLLSRLVYDAPQAEGRDVDDDWTLVRWKAMDPAAVIRAYLAHSSPGTIARDIQKLVMPYLFVLESRAERSGQPDSALPNRLLYDFILSASLQIAAAIFEASKPTLPAAQRLIRSDEDIARLALACLYGSQRLDEWVTMSRIFECLPAWDISRDDDEADEADTTIASLGAFVTPSTSRPRCTASDLLVFFKPLPVSSLSRALDILDLHLEGGEILGRWGVPAPLRWFLQSSGDAVEQRAWANRMARRAGGSKDHLDTREDWEWLMKDMLKLSGTGENGLKGAFGLIPRKEVMGIFFGGLLSNGKFEIAKDLLGLSESKLSLDSTAVEDICLSVSKEFYDNASSGNFKFGDMKLAYECLDVPPPSDRLVKEKEFIEATSRLSSFNVMSRPGIPISPIEIRLTKDRISLVSRVLSSNVDAYKHTQVVLDLVYKLGFRNDIVAEVKTLAMLANTALHAEDFDRAYETSQRMVDTVLNLRLSAPLGLEDPNVQEASEVCWMACWQLGRQPEFDDVDKKLLLLGRALELCPPDRLHEVLTGWCRLEKEDLDNRKERLATSRGVVGLAKAPRRPVIESTPNTASSLASRLQDFRMHMPASPLANAEDAAALAGRTFNRVTASFPFSIGHRSSSDTDSSSNGESRQRPQSGDVSAQANRVFAKGIGWLLGADDE</sequence>
<organism evidence="7 8">
    <name type="scientific">Piloderma croceum (strain F 1598)</name>
    <dbReference type="NCBI Taxonomy" id="765440"/>
    <lineage>
        <taxon>Eukaryota</taxon>
        <taxon>Fungi</taxon>
        <taxon>Dikarya</taxon>
        <taxon>Basidiomycota</taxon>
        <taxon>Agaricomycotina</taxon>
        <taxon>Agaricomycetes</taxon>
        <taxon>Agaricomycetidae</taxon>
        <taxon>Atheliales</taxon>
        <taxon>Atheliaceae</taxon>
        <taxon>Piloderma</taxon>
    </lineage>
</organism>
<dbReference type="InParanoid" id="A0A0C3AN70"/>
<proteinExistence type="predicted"/>
<feature type="domain" description="Sec39" evidence="6">
    <location>
        <begin position="194"/>
        <end position="892"/>
    </location>
</feature>
<keyword evidence="4" id="KW-0653">Protein transport</keyword>
<name>A0A0C3AN70_PILCF</name>
<dbReference type="Pfam" id="PF08314">
    <property type="entry name" value="Sec39"/>
    <property type="match status" value="1"/>
</dbReference>
<accession>A0A0C3AN70</accession>
<keyword evidence="2" id="KW-0813">Transport</keyword>
<dbReference type="AlphaFoldDB" id="A0A0C3AN70"/>
<evidence type="ECO:0000313" key="7">
    <source>
        <dbReference type="EMBL" id="KIM75348.1"/>
    </source>
</evidence>
<feature type="region of interest" description="Disordered" evidence="5">
    <location>
        <begin position="138"/>
        <end position="176"/>
    </location>
</feature>
<dbReference type="InterPro" id="IPR013244">
    <property type="entry name" value="Sec39_domain"/>
</dbReference>
<reference evidence="7 8" key="1">
    <citation type="submission" date="2014-04" db="EMBL/GenBank/DDBJ databases">
        <authorList>
            <consortium name="DOE Joint Genome Institute"/>
            <person name="Kuo A."/>
            <person name="Tarkka M."/>
            <person name="Buscot F."/>
            <person name="Kohler A."/>
            <person name="Nagy L.G."/>
            <person name="Floudas D."/>
            <person name="Copeland A."/>
            <person name="Barry K.W."/>
            <person name="Cichocki N."/>
            <person name="Veneault-Fourrey C."/>
            <person name="LaButti K."/>
            <person name="Lindquist E.A."/>
            <person name="Lipzen A."/>
            <person name="Lundell T."/>
            <person name="Morin E."/>
            <person name="Murat C."/>
            <person name="Sun H."/>
            <person name="Tunlid A."/>
            <person name="Henrissat B."/>
            <person name="Grigoriev I.V."/>
            <person name="Hibbett D.S."/>
            <person name="Martin F."/>
            <person name="Nordberg H.P."/>
            <person name="Cantor M.N."/>
            <person name="Hua S.X."/>
        </authorList>
    </citation>
    <scope>NUCLEOTIDE SEQUENCE [LARGE SCALE GENOMIC DNA]</scope>
    <source>
        <strain evidence="7 8">F 1598</strain>
    </source>
</reference>
<evidence type="ECO:0000256" key="1">
    <source>
        <dbReference type="ARBA" id="ARBA00004240"/>
    </source>
</evidence>
<dbReference type="OrthoDB" id="27490at2759"/>
<dbReference type="STRING" id="765440.A0A0C3AN70"/>
<gene>
    <name evidence="7" type="ORF">PILCRDRAFT_827247</name>
</gene>
<dbReference type="Proteomes" id="UP000054166">
    <property type="component" value="Unassembled WGS sequence"/>
</dbReference>
<evidence type="ECO:0000256" key="2">
    <source>
        <dbReference type="ARBA" id="ARBA00022448"/>
    </source>
</evidence>
<evidence type="ECO:0000256" key="4">
    <source>
        <dbReference type="ARBA" id="ARBA00022927"/>
    </source>
</evidence>
<evidence type="ECO:0000256" key="3">
    <source>
        <dbReference type="ARBA" id="ARBA00022824"/>
    </source>
</evidence>
<feature type="region of interest" description="Disordered" evidence="5">
    <location>
        <begin position="970"/>
        <end position="999"/>
    </location>
</feature>
<evidence type="ECO:0000313" key="8">
    <source>
        <dbReference type="Proteomes" id="UP000054166"/>
    </source>
</evidence>
<dbReference type="EMBL" id="KN833047">
    <property type="protein sequence ID" value="KIM75348.1"/>
    <property type="molecule type" value="Genomic_DNA"/>
</dbReference>
<dbReference type="GO" id="GO:0000149">
    <property type="term" value="F:SNARE binding"/>
    <property type="evidence" value="ECO:0007669"/>
    <property type="project" value="TreeGrafter"/>
</dbReference>
<evidence type="ECO:0000256" key="5">
    <source>
        <dbReference type="SAM" id="MobiDB-lite"/>
    </source>
</evidence>
<comment type="subcellular location">
    <subcellularLocation>
        <location evidence="1">Endoplasmic reticulum</location>
    </subcellularLocation>
</comment>
<dbReference type="HOGENOM" id="CLU_004262_0_0_1"/>
<feature type="compositionally biased region" description="Acidic residues" evidence="5">
    <location>
        <begin position="138"/>
        <end position="161"/>
    </location>
</feature>
<dbReference type="PANTHER" id="PTHR15922">
    <property type="entry name" value="NEUROBLASTOMA-AMPLIFIED SEQUENCE"/>
    <property type="match status" value="1"/>
</dbReference>
<dbReference type="PANTHER" id="PTHR15922:SF2">
    <property type="entry name" value="NBAS SUBUNIT OF NRZ TETHERING COMPLEX"/>
    <property type="match status" value="1"/>
</dbReference>